<accession>A0A2H0LM48</accession>
<evidence type="ECO:0000256" key="10">
    <source>
        <dbReference type="HAMAP-Rule" id="MF_00164"/>
    </source>
</evidence>
<feature type="initiator methionine" description="Removed" evidence="10">
    <location>
        <position position="1"/>
    </location>
</feature>
<dbReference type="InterPro" id="IPR017932">
    <property type="entry name" value="GATase_2_dom"/>
</dbReference>
<evidence type="ECO:0000256" key="4">
    <source>
        <dbReference type="ARBA" id="ARBA00016090"/>
    </source>
</evidence>
<evidence type="ECO:0000313" key="13">
    <source>
        <dbReference type="EMBL" id="PIQ85479.1"/>
    </source>
</evidence>
<keyword evidence="9" id="KW-0315">Glutamine amidotransferase</keyword>
<comment type="function">
    <text evidence="10">Catalyzes the first step in hexosamine metabolism, converting fructose-6P into glucosamine-6P using glutamine as a nitrogen source.</text>
</comment>
<evidence type="ECO:0000313" key="14">
    <source>
        <dbReference type="Proteomes" id="UP000230859"/>
    </source>
</evidence>
<dbReference type="InterPro" id="IPR001347">
    <property type="entry name" value="SIS_dom"/>
</dbReference>
<dbReference type="NCBIfam" id="TIGR01135">
    <property type="entry name" value="glmS"/>
    <property type="match status" value="1"/>
</dbReference>
<dbReference type="SUPFAM" id="SSF53697">
    <property type="entry name" value="SIS domain"/>
    <property type="match status" value="1"/>
</dbReference>
<proteinExistence type="inferred from homology"/>
<dbReference type="FunFam" id="3.60.20.10:FF:000006">
    <property type="entry name" value="Glutamine--fructose-6-phosphate aminotransferase [isomerizing]"/>
    <property type="match status" value="1"/>
</dbReference>
<keyword evidence="7 10" id="KW-0808">Transferase</keyword>
<protein>
    <recommendedName>
        <fullName evidence="4 10">Glutamine--fructose-6-phosphate aminotransferase [isomerizing]</fullName>
        <ecNumber evidence="3 10">2.6.1.16</ecNumber>
    </recommendedName>
    <alternativeName>
        <fullName evidence="10">D-fructose-6-phosphate amidotransferase</fullName>
    </alternativeName>
    <alternativeName>
        <fullName evidence="10">GFAT</fullName>
    </alternativeName>
    <alternativeName>
        <fullName evidence="10">Glucosamine-6-phosphate synthase</fullName>
    </alternativeName>
    <alternativeName>
        <fullName evidence="10">Hexosephosphate aminotransferase</fullName>
    </alternativeName>
    <alternativeName>
        <fullName evidence="10">L-glutamine--D-fructose-6-phosphate amidotransferase</fullName>
    </alternativeName>
</protein>
<keyword evidence="8" id="KW-0677">Repeat</keyword>
<feature type="domain" description="Glutamine amidotransferase type-2" evidence="11">
    <location>
        <begin position="2"/>
        <end position="219"/>
    </location>
</feature>
<dbReference type="InterPro" id="IPR029055">
    <property type="entry name" value="Ntn_hydrolases_N"/>
</dbReference>
<dbReference type="Gene3D" id="3.60.20.10">
    <property type="entry name" value="Glutamine Phosphoribosylpyrophosphate, subunit 1, domain 1"/>
    <property type="match status" value="1"/>
</dbReference>
<organism evidence="13 14">
    <name type="scientific">Candidatus Abzuiibacterium crystallinum</name>
    <dbReference type="NCBI Taxonomy" id="1974748"/>
    <lineage>
        <taxon>Bacteria</taxon>
        <taxon>Pseudomonadati</taxon>
        <taxon>Candidatus Omnitrophota</taxon>
        <taxon>Candidatus Abzuiibacterium</taxon>
    </lineage>
</organism>
<dbReference type="GO" id="GO:0006002">
    <property type="term" value="P:fructose 6-phosphate metabolic process"/>
    <property type="evidence" value="ECO:0007669"/>
    <property type="project" value="TreeGrafter"/>
</dbReference>
<dbReference type="InterPro" id="IPR035490">
    <property type="entry name" value="GlmS/FrlB_SIS"/>
</dbReference>
<dbReference type="CDD" id="cd00714">
    <property type="entry name" value="GFAT"/>
    <property type="match status" value="1"/>
</dbReference>
<dbReference type="GO" id="GO:0006047">
    <property type="term" value="P:UDP-N-acetylglucosamine metabolic process"/>
    <property type="evidence" value="ECO:0007669"/>
    <property type="project" value="TreeGrafter"/>
</dbReference>
<dbReference type="InterPro" id="IPR047084">
    <property type="entry name" value="GFAT_N"/>
</dbReference>
<dbReference type="GO" id="GO:0005829">
    <property type="term" value="C:cytosol"/>
    <property type="evidence" value="ECO:0007669"/>
    <property type="project" value="TreeGrafter"/>
</dbReference>
<comment type="subcellular location">
    <subcellularLocation>
        <location evidence="2 10">Cytoplasm</location>
    </subcellularLocation>
</comment>
<evidence type="ECO:0000256" key="1">
    <source>
        <dbReference type="ARBA" id="ARBA00001031"/>
    </source>
</evidence>
<evidence type="ECO:0000259" key="12">
    <source>
        <dbReference type="PROSITE" id="PS51464"/>
    </source>
</evidence>
<dbReference type="GO" id="GO:0006487">
    <property type="term" value="P:protein N-linked glycosylation"/>
    <property type="evidence" value="ECO:0007669"/>
    <property type="project" value="TreeGrafter"/>
</dbReference>
<dbReference type="CDD" id="cd05009">
    <property type="entry name" value="SIS_GlmS_GlmD_2"/>
    <property type="match status" value="1"/>
</dbReference>
<gene>
    <name evidence="10 13" type="primary">glmS</name>
    <name evidence="13" type="ORF">COV74_08290</name>
</gene>
<evidence type="ECO:0000256" key="8">
    <source>
        <dbReference type="ARBA" id="ARBA00022737"/>
    </source>
</evidence>
<dbReference type="Pfam" id="PF13522">
    <property type="entry name" value="GATase_6"/>
    <property type="match status" value="1"/>
</dbReference>
<feature type="active site" description="For Fru-6P isomerization activity" evidence="10">
    <location>
        <position position="606"/>
    </location>
</feature>
<dbReference type="Gene3D" id="3.40.50.10490">
    <property type="entry name" value="Glucose-6-phosphate isomerase like protein, domain 1"/>
    <property type="match status" value="2"/>
</dbReference>
<comment type="caution">
    <text evidence="13">The sequence shown here is derived from an EMBL/GenBank/DDBJ whole genome shotgun (WGS) entry which is preliminary data.</text>
</comment>
<dbReference type="EC" id="2.6.1.16" evidence="3 10"/>
<evidence type="ECO:0000259" key="11">
    <source>
        <dbReference type="PROSITE" id="PS51278"/>
    </source>
</evidence>
<dbReference type="PROSITE" id="PS51464">
    <property type="entry name" value="SIS"/>
    <property type="match status" value="2"/>
</dbReference>
<dbReference type="CDD" id="cd05008">
    <property type="entry name" value="SIS_GlmS_GlmD_1"/>
    <property type="match status" value="1"/>
</dbReference>
<dbReference type="SUPFAM" id="SSF56235">
    <property type="entry name" value="N-terminal nucleophile aminohydrolases (Ntn hydrolases)"/>
    <property type="match status" value="1"/>
</dbReference>
<name>A0A2H0LM48_9BACT</name>
<dbReference type="AlphaFoldDB" id="A0A2H0LM48"/>
<dbReference type="GO" id="GO:0005975">
    <property type="term" value="P:carbohydrate metabolic process"/>
    <property type="evidence" value="ECO:0007669"/>
    <property type="project" value="UniProtKB-UniRule"/>
</dbReference>
<dbReference type="PANTHER" id="PTHR10937">
    <property type="entry name" value="GLUCOSAMINE--FRUCTOSE-6-PHOSPHATE AMINOTRANSFERASE, ISOMERIZING"/>
    <property type="match status" value="1"/>
</dbReference>
<dbReference type="HAMAP" id="MF_00164">
    <property type="entry name" value="GlmS"/>
    <property type="match status" value="1"/>
</dbReference>
<evidence type="ECO:0000256" key="3">
    <source>
        <dbReference type="ARBA" id="ARBA00012916"/>
    </source>
</evidence>
<evidence type="ECO:0000256" key="9">
    <source>
        <dbReference type="ARBA" id="ARBA00022962"/>
    </source>
</evidence>
<dbReference type="Pfam" id="PF01380">
    <property type="entry name" value="SIS"/>
    <property type="match status" value="2"/>
</dbReference>
<dbReference type="GO" id="GO:0004360">
    <property type="term" value="F:glutamine-fructose-6-phosphate transaminase (isomerizing) activity"/>
    <property type="evidence" value="ECO:0007669"/>
    <property type="project" value="UniProtKB-UniRule"/>
</dbReference>
<comment type="subunit">
    <text evidence="10">Homodimer.</text>
</comment>
<dbReference type="PROSITE" id="PS51278">
    <property type="entry name" value="GATASE_TYPE_2"/>
    <property type="match status" value="1"/>
</dbReference>
<evidence type="ECO:0000256" key="7">
    <source>
        <dbReference type="ARBA" id="ARBA00022679"/>
    </source>
</evidence>
<reference evidence="13 14" key="1">
    <citation type="submission" date="2017-09" db="EMBL/GenBank/DDBJ databases">
        <title>Depth-based differentiation of microbial function through sediment-hosted aquifers and enrichment of novel symbionts in the deep terrestrial subsurface.</title>
        <authorList>
            <person name="Probst A.J."/>
            <person name="Ladd B."/>
            <person name="Jarett J.K."/>
            <person name="Geller-Mcgrath D.E."/>
            <person name="Sieber C.M."/>
            <person name="Emerson J.B."/>
            <person name="Anantharaman K."/>
            <person name="Thomas B.C."/>
            <person name="Malmstrom R."/>
            <person name="Stieglmeier M."/>
            <person name="Klingl A."/>
            <person name="Woyke T."/>
            <person name="Ryan C.M."/>
            <person name="Banfield J.F."/>
        </authorList>
    </citation>
    <scope>NUCLEOTIDE SEQUENCE [LARGE SCALE GENOMIC DNA]</scope>
    <source>
        <strain evidence="13">CG11_big_fil_rev_8_21_14_0_20_45_26</strain>
    </source>
</reference>
<sequence>MCGIVGYIGYRNTLPVLLQGLERLEYRGYDSAGVACLENGKKSLFVAKEKGKLAQLTSALNGKTVSSTIGIAHTRWATHGAPSRANAHPHTDTKNRIAVVHNGIIENFAEVKEFLKTRGHRFKSETDTEVIPHLVEELNHGDLEEAFRKAIQRLNGYFAIVMISVDEPEKLFAFKRSNPLVLGVGKGENFAASDVTALLPYTRRVIYLQDNELAVLTKDHIHISTLLHQKSIRRQPTEIKWTLDEAKKGGFPHYMLKEIFEQPHVARQTLEKRIKQGKIYFDTFHQAVNKRLAKVKKVFIVSCGTAHHAGLIGRYMLEEYTRIPTEVQVSSEFRYTDPIVTRDDLVVLISQSGETADTIAAFREAKENGAMTLAIVNVVGSTIAREADFVLYTHAGPEIGVASTKAYIAQLLTLMLFAFHLGVIKKRISQTTLSDLLKELQKIPSAITEILKNEKQLDVAVKALYQKKNFLFIGRGYNFPTALEGALKLKEISYAHAHGYAGGEMKHGPIALIDHTQPVICIASESKTYGKMLSNIQEIKARDAIVLTIASKGDEQVKKLSNWIFYIPRVLEIFSTILSVVPLQLFAYKIAVRNQRDVDQPRNLAKSVTVE</sequence>
<dbReference type="NCBIfam" id="NF001484">
    <property type="entry name" value="PRK00331.1"/>
    <property type="match status" value="1"/>
</dbReference>
<evidence type="ECO:0000256" key="6">
    <source>
        <dbReference type="ARBA" id="ARBA00022576"/>
    </source>
</evidence>
<dbReference type="InterPro" id="IPR046348">
    <property type="entry name" value="SIS_dom_sf"/>
</dbReference>
<keyword evidence="6 10" id="KW-0032">Aminotransferase</keyword>
<dbReference type="GO" id="GO:0097367">
    <property type="term" value="F:carbohydrate derivative binding"/>
    <property type="evidence" value="ECO:0007669"/>
    <property type="project" value="InterPro"/>
</dbReference>
<feature type="active site" description="Nucleophile; for GATase activity" evidence="10">
    <location>
        <position position="2"/>
    </location>
</feature>
<evidence type="ECO:0000256" key="5">
    <source>
        <dbReference type="ARBA" id="ARBA00022490"/>
    </source>
</evidence>
<evidence type="ECO:0000256" key="2">
    <source>
        <dbReference type="ARBA" id="ARBA00004496"/>
    </source>
</evidence>
<dbReference type="Proteomes" id="UP000230859">
    <property type="component" value="Unassembled WGS sequence"/>
</dbReference>
<dbReference type="InterPro" id="IPR035466">
    <property type="entry name" value="GlmS/AgaS_SIS"/>
</dbReference>
<dbReference type="EMBL" id="PCVY01000065">
    <property type="protein sequence ID" value="PIQ85479.1"/>
    <property type="molecule type" value="Genomic_DNA"/>
</dbReference>
<dbReference type="FunFam" id="3.40.50.10490:FF:000002">
    <property type="entry name" value="Glutamine--fructose-6-phosphate aminotransferase [isomerizing]"/>
    <property type="match status" value="1"/>
</dbReference>
<dbReference type="PANTHER" id="PTHR10937:SF0">
    <property type="entry name" value="GLUTAMINE--FRUCTOSE-6-PHOSPHATE TRANSAMINASE (ISOMERIZING)"/>
    <property type="match status" value="1"/>
</dbReference>
<feature type="domain" description="SIS" evidence="12">
    <location>
        <begin position="288"/>
        <end position="427"/>
    </location>
</feature>
<dbReference type="GO" id="GO:0046349">
    <property type="term" value="P:amino sugar biosynthetic process"/>
    <property type="evidence" value="ECO:0007669"/>
    <property type="project" value="UniProtKB-ARBA"/>
</dbReference>
<keyword evidence="5 10" id="KW-0963">Cytoplasm</keyword>
<feature type="domain" description="SIS" evidence="12">
    <location>
        <begin position="460"/>
        <end position="601"/>
    </location>
</feature>
<comment type="catalytic activity">
    <reaction evidence="1 10">
        <text>D-fructose 6-phosphate + L-glutamine = D-glucosamine 6-phosphate + L-glutamate</text>
        <dbReference type="Rhea" id="RHEA:13237"/>
        <dbReference type="ChEBI" id="CHEBI:29985"/>
        <dbReference type="ChEBI" id="CHEBI:58359"/>
        <dbReference type="ChEBI" id="CHEBI:58725"/>
        <dbReference type="ChEBI" id="CHEBI:61527"/>
        <dbReference type="EC" id="2.6.1.16"/>
    </reaction>
</comment>
<dbReference type="InterPro" id="IPR005855">
    <property type="entry name" value="GFAT"/>
</dbReference>
<dbReference type="FunFam" id="3.40.50.10490:FF:000001">
    <property type="entry name" value="Glutamine--fructose-6-phosphate aminotransferase [isomerizing]"/>
    <property type="match status" value="1"/>
</dbReference>